<sequence length="163" mass="19222">MANRGEERPRCPSCGKFYNKQCGKCNSHHTRPRSRGGDDGYPNETNRNKQEHSAWHNLHGNLRVGEVARLVLFDWEIHNPYREKKEKFTDVNRLAERIQSWNLLYGQNATRRVVMAIIITKFTRRTFDRAHIKKVLKSAMFAKKLSKKDYGYLTKLIDDKIEM</sequence>
<protein>
    <submittedName>
        <fullName evidence="2">Uncharacterized protein</fullName>
    </submittedName>
</protein>
<dbReference type="EMBL" id="MHOJ01000031">
    <property type="protein sequence ID" value="OGZ61977.1"/>
    <property type="molecule type" value="Genomic_DNA"/>
</dbReference>
<dbReference type="AlphaFoldDB" id="A0A1G2HHL8"/>
<comment type="caution">
    <text evidence="2">The sequence shown here is derived from an EMBL/GenBank/DDBJ whole genome shotgun (WGS) entry which is preliminary data.</text>
</comment>
<dbReference type="Proteomes" id="UP000178509">
    <property type="component" value="Unassembled WGS sequence"/>
</dbReference>
<organism evidence="2 3">
    <name type="scientific">Candidatus Spechtbacteria bacterium RIFCSPLOWO2_02_FULL_38_8</name>
    <dbReference type="NCBI Taxonomy" id="1802164"/>
    <lineage>
        <taxon>Bacteria</taxon>
        <taxon>Candidatus Spechtiibacteriota</taxon>
    </lineage>
</organism>
<evidence type="ECO:0000256" key="1">
    <source>
        <dbReference type="SAM" id="MobiDB-lite"/>
    </source>
</evidence>
<feature type="region of interest" description="Disordered" evidence="1">
    <location>
        <begin position="24"/>
        <end position="49"/>
    </location>
</feature>
<proteinExistence type="predicted"/>
<accession>A0A1G2HHL8</accession>
<reference evidence="2 3" key="1">
    <citation type="journal article" date="2016" name="Nat. Commun.">
        <title>Thousands of microbial genomes shed light on interconnected biogeochemical processes in an aquifer system.</title>
        <authorList>
            <person name="Anantharaman K."/>
            <person name="Brown C.T."/>
            <person name="Hug L.A."/>
            <person name="Sharon I."/>
            <person name="Castelle C.J."/>
            <person name="Probst A.J."/>
            <person name="Thomas B.C."/>
            <person name="Singh A."/>
            <person name="Wilkins M.J."/>
            <person name="Karaoz U."/>
            <person name="Brodie E.L."/>
            <person name="Williams K.H."/>
            <person name="Hubbard S.S."/>
            <person name="Banfield J.F."/>
        </authorList>
    </citation>
    <scope>NUCLEOTIDE SEQUENCE [LARGE SCALE GENOMIC DNA]</scope>
</reference>
<evidence type="ECO:0000313" key="2">
    <source>
        <dbReference type="EMBL" id="OGZ61977.1"/>
    </source>
</evidence>
<name>A0A1G2HHL8_9BACT</name>
<gene>
    <name evidence="2" type="ORF">A3H51_00060</name>
</gene>
<evidence type="ECO:0000313" key="3">
    <source>
        <dbReference type="Proteomes" id="UP000178509"/>
    </source>
</evidence>